<evidence type="ECO:0000313" key="4">
    <source>
        <dbReference type="EMBL" id="QIK50812.1"/>
    </source>
</evidence>
<dbReference type="SUPFAM" id="SSF50129">
    <property type="entry name" value="GroES-like"/>
    <property type="match status" value="1"/>
</dbReference>
<dbReference type="InterPro" id="IPR014189">
    <property type="entry name" value="Quinone_OxRdtase_PIG3"/>
</dbReference>
<protein>
    <submittedName>
        <fullName evidence="4">NAD(P)H-quinone oxidoreductase</fullName>
    </submittedName>
</protein>
<dbReference type="PANTHER" id="PTHR48106">
    <property type="entry name" value="QUINONE OXIDOREDUCTASE PIG3-RELATED"/>
    <property type="match status" value="1"/>
</dbReference>
<gene>
    <name evidence="4" type="ORF">G7058_01365</name>
</gene>
<feature type="domain" description="Enoyl reductase (ER)" evidence="3">
    <location>
        <begin position="10"/>
        <end position="322"/>
    </location>
</feature>
<dbReference type="InterPro" id="IPR036291">
    <property type="entry name" value="NAD(P)-bd_dom_sf"/>
</dbReference>
<name>A0A6G7WEY8_9LACT</name>
<dbReference type="InterPro" id="IPR013154">
    <property type="entry name" value="ADH-like_N"/>
</dbReference>
<dbReference type="InterPro" id="IPR011032">
    <property type="entry name" value="GroES-like_sf"/>
</dbReference>
<dbReference type="GO" id="GO:0070402">
    <property type="term" value="F:NADPH binding"/>
    <property type="evidence" value="ECO:0007669"/>
    <property type="project" value="TreeGrafter"/>
</dbReference>
<evidence type="ECO:0000256" key="1">
    <source>
        <dbReference type="ARBA" id="ARBA00022857"/>
    </source>
</evidence>
<reference evidence="4 5" key="1">
    <citation type="journal article" date="2017" name="Int. J. Syst. Evol. Microbiol.">
        <title>Jeotgalibaca porci sp. nov. and Jeotgalibaca arthritidis sp. nov., isolated from pigs, and emended description of the genus Jeotgalibaca.</title>
        <authorList>
            <person name="Zamora L."/>
            <person name="Perez-Sancho M."/>
            <person name="Dominguez L."/>
            <person name="Fernandez-Garayzabal J.F."/>
            <person name="Vela A.I."/>
        </authorList>
    </citation>
    <scope>NUCLEOTIDE SEQUENCE [LARGE SCALE GENOMIC DNA]</scope>
    <source>
        <strain evidence="4 5">CCUG 69148</strain>
    </source>
</reference>
<dbReference type="Gene3D" id="3.90.180.10">
    <property type="entry name" value="Medium-chain alcohol dehydrogenases, catalytic domain"/>
    <property type="match status" value="1"/>
</dbReference>
<keyword evidence="5" id="KW-1185">Reference proteome</keyword>
<dbReference type="KEGG" id="jpo:G7058_01365"/>
<dbReference type="Pfam" id="PF08240">
    <property type="entry name" value="ADH_N"/>
    <property type="match status" value="1"/>
</dbReference>
<keyword evidence="2" id="KW-0560">Oxidoreductase</keyword>
<dbReference type="InterPro" id="IPR013149">
    <property type="entry name" value="ADH-like_C"/>
</dbReference>
<dbReference type="PANTHER" id="PTHR48106:SF18">
    <property type="entry name" value="QUINONE OXIDOREDUCTASE PIG3"/>
    <property type="match status" value="1"/>
</dbReference>
<dbReference type="Proteomes" id="UP000501830">
    <property type="component" value="Chromosome"/>
</dbReference>
<dbReference type="Pfam" id="PF00107">
    <property type="entry name" value="ADH_zinc_N"/>
    <property type="match status" value="1"/>
</dbReference>
<dbReference type="SUPFAM" id="SSF51735">
    <property type="entry name" value="NAD(P)-binding Rossmann-fold domains"/>
    <property type="match status" value="1"/>
</dbReference>
<proteinExistence type="predicted"/>
<sequence length="324" mass="35615">MKTIGIKQSGGSDQLYIMERDKPELGKGNLLIKVAATGVNRTDILTRERETDEPENVRLGVEVAGTVVEAHNDSPYSVGDRVMSLVNGGGYSEYVTIPSDRVMRIPDKLSFVEGAAISEVFATAYQTLFWIGRLEENETVLIHAGASGVGTAAIQLAKQLKNAHVIVTAGSKEKLDFCRNLGADVVINYKEEAFDEVILAETEGRGVNLILDFVGASYWEKNYNSIAMDGRWVLIGTLGGTKIPHFDIFSLMRKRIQLTGTGLTPRSDAYKAALSQELITKTKDLFENGTMKPIVDTTFDFEDVKKAHDYMEANKNTGKIILTL</sequence>
<dbReference type="SMART" id="SM00829">
    <property type="entry name" value="PKS_ER"/>
    <property type="match status" value="1"/>
</dbReference>
<evidence type="ECO:0000313" key="5">
    <source>
        <dbReference type="Proteomes" id="UP000501830"/>
    </source>
</evidence>
<dbReference type="EMBL" id="CP049889">
    <property type="protein sequence ID" value="QIK50812.1"/>
    <property type="molecule type" value="Genomic_DNA"/>
</dbReference>
<organism evidence="4 5">
    <name type="scientific">Jeotgalibaca porci</name>
    <dbReference type="NCBI Taxonomy" id="1868793"/>
    <lineage>
        <taxon>Bacteria</taxon>
        <taxon>Bacillati</taxon>
        <taxon>Bacillota</taxon>
        <taxon>Bacilli</taxon>
        <taxon>Lactobacillales</taxon>
        <taxon>Carnobacteriaceae</taxon>
        <taxon>Jeotgalibaca</taxon>
    </lineage>
</organism>
<keyword evidence="1" id="KW-0521">NADP</keyword>
<dbReference type="AlphaFoldDB" id="A0A6G7WEY8"/>
<dbReference type="InterPro" id="IPR020843">
    <property type="entry name" value="ER"/>
</dbReference>
<dbReference type="NCBIfam" id="TIGR02824">
    <property type="entry name" value="quinone_pig3"/>
    <property type="match status" value="1"/>
</dbReference>
<dbReference type="Gene3D" id="3.40.50.720">
    <property type="entry name" value="NAD(P)-binding Rossmann-like Domain"/>
    <property type="match status" value="1"/>
</dbReference>
<dbReference type="RefSeq" id="WP_166061850.1">
    <property type="nucleotide sequence ID" value="NZ_CP049889.1"/>
</dbReference>
<dbReference type="GeneID" id="94551905"/>
<accession>A0A6G7WEY8</accession>
<evidence type="ECO:0000256" key="2">
    <source>
        <dbReference type="ARBA" id="ARBA00023002"/>
    </source>
</evidence>
<evidence type="ECO:0000259" key="3">
    <source>
        <dbReference type="SMART" id="SM00829"/>
    </source>
</evidence>
<dbReference type="CDD" id="cd05276">
    <property type="entry name" value="p53_inducible_oxidoreductase"/>
    <property type="match status" value="1"/>
</dbReference>
<dbReference type="GO" id="GO:0016651">
    <property type="term" value="F:oxidoreductase activity, acting on NAD(P)H"/>
    <property type="evidence" value="ECO:0007669"/>
    <property type="project" value="TreeGrafter"/>
</dbReference>